<sequence length="108" mass="11922">MDDVRESNQQNSDHNRNEGMTSPLNPLKAACRPCRQIKVRMFVVFGSPASCEVALAGTEMRSTNADARGGRQTNFQFARIPYVISNAWLSDLCCVVQVSCNILLVEGN</sequence>
<proteinExistence type="predicted"/>
<evidence type="ECO:0000313" key="2">
    <source>
        <dbReference type="EMBL" id="EWM23802.1"/>
    </source>
</evidence>
<reference evidence="2 3" key="1">
    <citation type="journal article" date="2014" name="Mol. Plant">
        <title>Chromosome Scale Genome Assembly and Transcriptome Profiling of Nannochloropsis gaditana in Nitrogen Depletion.</title>
        <authorList>
            <person name="Corteggiani Carpinelli E."/>
            <person name="Telatin A."/>
            <person name="Vitulo N."/>
            <person name="Forcato C."/>
            <person name="D'Angelo M."/>
            <person name="Schiavon R."/>
            <person name="Vezzi A."/>
            <person name="Giacometti G.M."/>
            <person name="Morosinotto T."/>
            <person name="Valle G."/>
        </authorList>
    </citation>
    <scope>NUCLEOTIDE SEQUENCE [LARGE SCALE GENOMIC DNA]</scope>
    <source>
        <strain evidence="2 3">B-31</strain>
    </source>
</reference>
<dbReference type="Proteomes" id="UP000019335">
    <property type="component" value="Chromosome 15"/>
</dbReference>
<feature type="region of interest" description="Disordered" evidence="1">
    <location>
        <begin position="1"/>
        <end position="26"/>
    </location>
</feature>
<dbReference type="EMBL" id="AZIL01001458">
    <property type="protein sequence ID" value="EWM23802.1"/>
    <property type="molecule type" value="Genomic_DNA"/>
</dbReference>
<keyword evidence="3" id="KW-1185">Reference proteome</keyword>
<name>W7TC03_9STRA</name>
<comment type="caution">
    <text evidence="2">The sequence shown here is derived from an EMBL/GenBank/DDBJ whole genome shotgun (WGS) entry which is preliminary data.</text>
</comment>
<gene>
    <name evidence="2" type="ORF">Naga_100408g5</name>
</gene>
<dbReference type="AlphaFoldDB" id="W7TC03"/>
<protein>
    <submittedName>
        <fullName evidence="2">Uncharacterized protein</fullName>
    </submittedName>
</protein>
<accession>W7TC03</accession>
<organism evidence="2 3">
    <name type="scientific">Nannochloropsis gaditana</name>
    <dbReference type="NCBI Taxonomy" id="72520"/>
    <lineage>
        <taxon>Eukaryota</taxon>
        <taxon>Sar</taxon>
        <taxon>Stramenopiles</taxon>
        <taxon>Ochrophyta</taxon>
        <taxon>Eustigmatophyceae</taxon>
        <taxon>Eustigmatales</taxon>
        <taxon>Monodopsidaceae</taxon>
        <taxon>Nannochloropsis</taxon>
    </lineage>
</organism>
<feature type="compositionally biased region" description="Polar residues" evidence="1">
    <location>
        <begin position="7"/>
        <end position="24"/>
    </location>
</feature>
<evidence type="ECO:0000313" key="3">
    <source>
        <dbReference type="Proteomes" id="UP000019335"/>
    </source>
</evidence>
<evidence type="ECO:0000256" key="1">
    <source>
        <dbReference type="SAM" id="MobiDB-lite"/>
    </source>
</evidence>